<feature type="compositionally biased region" description="Basic and acidic residues" evidence="1">
    <location>
        <begin position="67"/>
        <end position="86"/>
    </location>
</feature>
<evidence type="ECO:0000256" key="1">
    <source>
        <dbReference type="SAM" id="MobiDB-lite"/>
    </source>
</evidence>
<comment type="caution">
    <text evidence="2">The sequence shown here is derived from an EMBL/GenBank/DDBJ whole genome shotgun (WGS) entry which is preliminary data.</text>
</comment>
<name>A0AAD9A7D0_9PEZI</name>
<feature type="compositionally biased region" description="Basic residues" evidence="1">
    <location>
        <begin position="10"/>
        <end position="36"/>
    </location>
</feature>
<organism evidence="2 3">
    <name type="scientific">Colletotrichum chrysophilum</name>
    <dbReference type="NCBI Taxonomy" id="1836956"/>
    <lineage>
        <taxon>Eukaryota</taxon>
        <taxon>Fungi</taxon>
        <taxon>Dikarya</taxon>
        <taxon>Ascomycota</taxon>
        <taxon>Pezizomycotina</taxon>
        <taxon>Sordariomycetes</taxon>
        <taxon>Hypocreomycetidae</taxon>
        <taxon>Glomerellales</taxon>
        <taxon>Glomerellaceae</taxon>
        <taxon>Colletotrichum</taxon>
        <taxon>Colletotrichum gloeosporioides species complex</taxon>
    </lineage>
</organism>
<evidence type="ECO:0000313" key="3">
    <source>
        <dbReference type="Proteomes" id="UP001243330"/>
    </source>
</evidence>
<evidence type="ECO:0000313" key="2">
    <source>
        <dbReference type="EMBL" id="KAK1840319.1"/>
    </source>
</evidence>
<dbReference type="AlphaFoldDB" id="A0AAD9A7D0"/>
<dbReference type="EMBL" id="JAQOWY010000572">
    <property type="protein sequence ID" value="KAK1840319.1"/>
    <property type="molecule type" value="Genomic_DNA"/>
</dbReference>
<gene>
    <name evidence="2" type="ORF">CCHR01_17045</name>
</gene>
<reference evidence="2" key="1">
    <citation type="submission" date="2023-01" db="EMBL/GenBank/DDBJ databases">
        <title>Colletotrichum chrysophilum M932 genome sequence.</title>
        <authorList>
            <person name="Baroncelli R."/>
        </authorList>
    </citation>
    <scope>NUCLEOTIDE SEQUENCE</scope>
    <source>
        <strain evidence="2">M932</strain>
    </source>
</reference>
<dbReference type="Proteomes" id="UP001243330">
    <property type="component" value="Unassembled WGS sequence"/>
</dbReference>
<keyword evidence="3" id="KW-1185">Reference proteome</keyword>
<feature type="region of interest" description="Disordered" evidence="1">
    <location>
        <begin position="1"/>
        <end position="39"/>
    </location>
</feature>
<feature type="region of interest" description="Disordered" evidence="1">
    <location>
        <begin position="66"/>
        <end position="86"/>
    </location>
</feature>
<protein>
    <submittedName>
        <fullName evidence="2">Uncharacterized protein</fullName>
    </submittedName>
</protein>
<proteinExistence type="predicted"/>
<sequence>MDSVVLGTRGKARKGDRKSALSRHRCRRSRRGRKRLSGPADQTGAVFALLLATTMATITRARIQATEVDKGGECAREKENEGRRLR</sequence>
<accession>A0AAD9A7D0</accession>